<dbReference type="Proteomes" id="UP000250235">
    <property type="component" value="Unassembled WGS sequence"/>
</dbReference>
<reference evidence="3 4" key="1">
    <citation type="journal article" date="2015" name="Proc. Natl. Acad. Sci. U.S.A.">
        <title>The resurrection genome of Boea hygrometrica: A blueprint for survival of dehydration.</title>
        <authorList>
            <person name="Xiao L."/>
            <person name="Yang G."/>
            <person name="Zhang L."/>
            <person name="Yang X."/>
            <person name="Zhao S."/>
            <person name="Ji Z."/>
            <person name="Zhou Q."/>
            <person name="Hu M."/>
            <person name="Wang Y."/>
            <person name="Chen M."/>
            <person name="Xu Y."/>
            <person name="Jin H."/>
            <person name="Xiao X."/>
            <person name="Hu G."/>
            <person name="Bao F."/>
            <person name="Hu Y."/>
            <person name="Wan P."/>
            <person name="Li L."/>
            <person name="Deng X."/>
            <person name="Kuang T."/>
            <person name="Xiang C."/>
            <person name="Zhu J.K."/>
            <person name="Oliver M.J."/>
            <person name="He Y."/>
        </authorList>
    </citation>
    <scope>NUCLEOTIDE SEQUENCE [LARGE SCALE GENOMIC DNA]</scope>
    <source>
        <strain evidence="4">cv. XS01</strain>
    </source>
</reference>
<protein>
    <submittedName>
        <fullName evidence="3">Uncharacterized protein</fullName>
    </submittedName>
</protein>
<evidence type="ECO:0000256" key="1">
    <source>
        <dbReference type="SAM" id="Coils"/>
    </source>
</evidence>
<proteinExistence type="predicted"/>
<keyword evidence="4" id="KW-1185">Reference proteome</keyword>
<accession>A0A2Z7AZK4</accession>
<evidence type="ECO:0000313" key="3">
    <source>
        <dbReference type="EMBL" id="KZV26913.1"/>
    </source>
</evidence>
<feature type="compositionally biased region" description="Acidic residues" evidence="2">
    <location>
        <begin position="400"/>
        <end position="410"/>
    </location>
</feature>
<sequence>MLHINGTWVIEPFPDYWQQIPRVVASSIVVIPSRLSYVDTLPPVSEFFKLLKNGWADVCIEAAAFVVSGKLLPVGSLNVCRAITVVQLVSVFGSQRPTVTSWGWSQLCTAFVRYSLFSGLSTIDIRNFVSTLVLNRSVLRDVKLVTHSVSVAPSVQTSIASVFSPDVQSINSSDSSADSSLHFNANDISTEDDAALDQSILPSSAADISASLAAVRESFSKLVANQTRDSRKLAFRGLFKSIRQEAQNDNNALSLAIKAVRAQNAILSTDLAATQKEVKDLKEQLASLRAHLAELIVFITKGTDDKKGKAVAAALNHRLMTKIDQVVEVVVEQMTQEDLVEALREGGNRGGDGRKRGDSSGSSKRRHSDSGGGSGGRSHPLQTFEPSTAVSFEKRASVEETVEEQSDEPTIDTIEKETVTTADDVDSVIAQVLDETAQTEETETAEREQPLETGVGEETVVEGQEVVKVDEVEHWFNLSYEEFAAQQANRLVESVSDTDGEQEIVSYETGVGEQQLQTFDEPKNRIDASTDYFVTEPVAGMELTDVIPTVEEKTSTDESMTLEEILLTIPDGCSLPSTTGEVTKIQLGKIAREGNSFSFKKLANLKIEEIYAKEELVLSWAEADSTRVALHRRMYILTKYRELLIRKFSEVRKSNFVSSDGSSATDLKVLDWLSDIHLFVLEELKEQMLAHDLTWEKTCCSKIFEGRQYDRGTIIARSNPNFKSLCCLEP</sequence>
<feature type="coiled-coil region" evidence="1">
    <location>
        <begin position="243"/>
        <end position="291"/>
    </location>
</feature>
<feature type="region of interest" description="Disordered" evidence="2">
    <location>
        <begin position="343"/>
        <end position="412"/>
    </location>
</feature>
<feature type="compositionally biased region" description="Basic and acidic residues" evidence="2">
    <location>
        <begin position="343"/>
        <end position="358"/>
    </location>
</feature>
<evidence type="ECO:0000256" key="2">
    <source>
        <dbReference type="SAM" id="MobiDB-lite"/>
    </source>
</evidence>
<organism evidence="3 4">
    <name type="scientific">Dorcoceras hygrometricum</name>
    <dbReference type="NCBI Taxonomy" id="472368"/>
    <lineage>
        <taxon>Eukaryota</taxon>
        <taxon>Viridiplantae</taxon>
        <taxon>Streptophyta</taxon>
        <taxon>Embryophyta</taxon>
        <taxon>Tracheophyta</taxon>
        <taxon>Spermatophyta</taxon>
        <taxon>Magnoliopsida</taxon>
        <taxon>eudicotyledons</taxon>
        <taxon>Gunneridae</taxon>
        <taxon>Pentapetalae</taxon>
        <taxon>asterids</taxon>
        <taxon>lamiids</taxon>
        <taxon>Lamiales</taxon>
        <taxon>Gesneriaceae</taxon>
        <taxon>Didymocarpoideae</taxon>
        <taxon>Trichosporeae</taxon>
        <taxon>Loxocarpinae</taxon>
        <taxon>Dorcoceras</taxon>
    </lineage>
</organism>
<evidence type="ECO:0000313" key="4">
    <source>
        <dbReference type="Proteomes" id="UP000250235"/>
    </source>
</evidence>
<gene>
    <name evidence="3" type="ORF">F511_40488</name>
</gene>
<keyword evidence="1" id="KW-0175">Coiled coil</keyword>
<dbReference type="EMBL" id="KV010792">
    <property type="protein sequence ID" value="KZV26913.1"/>
    <property type="molecule type" value="Genomic_DNA"/>
</dbReference>
<feature type="compositionally biased region" description="Polar residues" evidence="2">
    <location>
        <begin position="380"/>
        <end position="390"/>
    </location>
</feature>
<dbReference type="AlphaFoldDB" id="A0A2Z7AZK4"/>
<name>A0A2Z7AZK4_9LAMI</name>